<feature type="compositionally biased region" description="Low complexity" evidence="2">
    <location>
        <begin position="112"/>
        <end position="124"/>
    </location>
</feature>
<dbReference type="SUPFAM" id="SSF57667">
    <property type="entry name" value="beta-beta-alpha zinc fingers"/>
    <property type="match status" value="1"/>
</dbReference>
<protein>
    <recommendedName>
        <fullName evidence="3">C2H2-type domain-containing protein</fullName>
    </recommendedName>
</protein>
<dbReference type="Pfam" id="PF21816">
    <property type="entry name" value="Zap1_zf1"/>
    <property type="match status" value="1"/>
</dbReference>
<feature type="domain" description="C2H2-type" evidence="3">
    <location>
        <begin position="175"/>
        <end position="200"/>
    </location>
</feature>
<dbReference type="Gene3D" id="3.30.160.60">
    <property type="entry name" value="Classic Zinc Finger"/>
    <property type="match status" value="2"/>
</dbReference>
<sequence>MARKGKERERERERDYHSAFRPGARDPALWSREEDEEADWSSLPTADNPYGPSGASHLSDEHLWAYEPSVAPEVWTPLQQASVVETSQPFGGASGLAGWNFDDFLNMEALSVSNQQDESTSSSSPFDVQGYEETTPVAESSRAARHKHKHRSSTAKASTRATKSAPKGSSPRELVQCGWEGCGKLFPRPTELNKHIKKDHLPPSIPCDARDASAIRGAPPCEWMFYTNKDMHRHVRNAHPDFAADPNNGIPPEGAYCPECREWIGRVDNLKRHIEEQHRDKQRKRS</sequence>
<feature type="compositionally biased region" description="Basic and acidic residues" evidence="2">
    <location>
        <begin position="1"/>
        <end position="18"/>
    </location>
</feature>
<name>A0A166RTW1_9PEZI</name>
<reference evidence="4 5" key="1">
    <citation type="submission" date="2015-06" db="EMBL/GenBank/DDBJ databases">
        <title>Survival trade-offs in plant roots during colonization by closely related pathogenic and mutualistic fungi.</title>
        <authorList>
            <person name="Hacquard S."/>
            <person name="Kracher B."/>
            <person name="Hiruma K."/>
            <person name="Weinman A."/>
            <person name="Muench P."/>
            <person name="Garrido Oter R."/>
            <person name="Ver Loren van Themaat E."/>
            <person name="Dallerey J.-F."/>
            <person name="Damm U."/>
            <person name="Henrissat B."/>
            <person name="Lespinet O."/>
            <person name="Thon M."/>
            <person name="Kemen E."/>
            <person name="McHardy A.C."/>
            <person name="Schulze-Lefert P."/>
            <person name="O'Connell R.J."/>
        </authorList>
    </citation>
    <scope>NUCLEOTIDE SEQUENCE [LARGE SCALE GENOMIC DNA]</scope>
    <source>
        <strain evidence="4 5">0861</strain>
    </source>
</reference>
<keyword evidence="1" id="KW-0863">Zinc-finger</keyword>
<organism evidence="4 5">
    <name type="scientific">Colletotrichum tofieldiae</name>
    <dbReference type="NCBI Taxonomy" id="708197"/>
    <lineage>
        <taxon>Eukaryota</taxon>
        <taxon>Fungi</taxon>
        <taxon>Dikarya</taxon>
        <taxon>Ascomycota</taxon>
        <taxon>Pezizomycotina</taxon>
        <taxon>Sordariomycetes</taxon>
        <taxon>Hypocreomycetidae</taxon>
        <taxon>Glomerellales</taxon>
        <taxon>Glomerellaceae</taxon>
        <taxon>Colletotrichum</taxon>
        <taxon>Colletotrichum spaethianum species complex</taxon>
    </lineage>
</organism>
<keyword evidence="5" id="KW-1185">Reference proteome</keyword>
<evidence type="ECO:0000256" key="1">
    <source>
        <dbReference type="PROSITE-ProRule" id="PRU00042"/>
    </source>
</evidence>
<keyword evidence="1" id="KW-0862">Zinc</keyword>
<dbReference type="Proteomes" id="UP000076552">
    <property type="component" value="Unassembled WGS sequence"/>
</dbReference>
<feature type="region of interest" description="Disordered" evidence="2">
    <location>
        <begin position="1"/>
        <end position="58"/>
    </location>
</feature>
<dbReference type="STRING" id="708197.A0A166RTW1"/>
<evidence type="ECO:0000313" key="4">
    <source>
        <dbReference type="EMBL" id="KZL69729.1"/>
    </source>
</evidence>
<dbReference type="SMART" id="SM00355">
    <property type="entry name" value="ZnF_C2H2"/>
    <property type="match status" value="3"/>
</dbReference>
<dbReference type="InterPro" id="IPR036236">
    <property type="entry name" value="Znf_C2H2_sf"/>
</dbReference>
<feature type="compositionally biased region" description="Basic residues" evidence="2">
    <location>
        <begin position="143"/>
        <end position="153"/>
    </location>
</feature>
<evidence type="ECO:0000259" key="3">
    <source>
        <dbReference type="PROSITE" id="PS50157"/>
    </source>
</evidence>
<dbReference type="EMBL" id="LFIV01000103">
    <property type="protein sequence ID" value="KZL69729.1"/>
    <property type="molecule type" value="Genomic_DNA"/>
</dbReference>
<evidence type="ECO:0000256" key="2">
    <source>
        <dbReference type="SAM" id="MobiDB-lite"/>
    </source>
</evidence>
<keyword evidence="1" id="KW-0479">Metal-binding</keyword>
<dbReference type="PROSITE" id="PS00028">
    <property type="entry name" value="ZINC_FINGER_C2H2_1"/>
    <property type="match status" value="2"/>
</dbReference>
<evidence type="ECO:0000313" key="5">
    <source>
        <dbReference type="Proteomes" id="UP000076552"/>
    </source>
</evidence>
<dbReference type="GO" id="GO:0008270">
    <property type="term" value="F:zinc ion binding"/>
    <property type="evidence" value="ECO:0007669"/>
    <property type="project" value="UniProtKB-KW"/>
</dbReference>
<dbReference type="AlphaFoldDB" id="A0A166RTW1"/>
<feature type="region of interest" description="Disordered" evidence="2">
    <location>
        <begin position="112"/>
        <end position="173"/>
    </location>
</feature>
<accession>A0A166RTW1</accession>
<comment type="caution">
    <text evidence="4">The sequence shown here is derived from an EMBL/GenBank/DDBJ whole genome shotgun (WGS) entry which is preliminary data.</text>
</comment>
<proteinExistence type="predicted"/>
<dbReference type="InterPro" id="IPR048420">
    <property type="entry name" value="Zap1-like_Znf1"/>
</dbReference>
<feature type="compositionally biased region" description="Low complexity" evidence="2">
    <location>
        <begin position="154"/>
        <end position="165"/>
    </location>
</feature>
<dbReference type="InterPro" id="IPR013087">
    <property type="entry name" value="Znf_C2H2_type"/>
</dbReference>
<dbReference type="PROSITE" id="PS50157">
    <property type="entry name" value="ZINC_FINGER_C2H2_2"/>
    <property type="match status" value="1"/>
</dbReference>
<gene>
    <name evidence="4" type="ORF">CT0861_09257</name>
</gene>